<dbReference type="GO" id="GO:0046872">
    <property type="term" value="F:metal ion binding"/>
    <property type="evidence" value="ECO:0007669"/>
    <property type="project" value="UniProtKB-KW"/>
</dbReference>
<dbReference type="GO" id="GO:0005737">
    <property type="term" value="C:cytoplasm"/>
    <property type="evidence" value="ECO:0007669"/>
    <property type="project" value="TreeGrafter"/>
</dbReference>
<evidence type="ECO:0000313" key="8">
    <source>
        <dbReference type="EMBL" id="PYG87062.1"/>
    </source>
</evidence>
<comment type="cofactor">
    <cofactor evidence="1">
        <name>[4Fe-4S] cluster</name>
        <dbReference type="ChEBI" id="CHEBI:49883"/>
    </cofactor>
</comment>
<keyword evidence="6" id="KW-0411">Iron-sulfur</keyword>
<keyword evidence="3" id="KW-0949">S-adenosyl-L-methionine</keyword>
<dbReference type="Pfam" id="PF04055">
    <property type="entry name" value="Radical_SAM"/>
    <property type="match status" value="1"/>
</dbReference>
<dbReference type="GO" id="GO:0002926">
    <property type="term" value="P:tRNA wobble base 5-methoxycarbonylmethyl-2-thiouridinylation"/>
    <property type="evidence" value="ECO:0007669"/>
    <property type="project" value="TreeGrafter"/>
</dbReference>
<dbReference type="EMBL" id="QKMR01000014">
    <property type="protein sequence ID" value="PYG87062.1"/>
    <property type="molecule type" value="Genomic_DNA"/>
</dbReference>
<reference evidence="8 9" key="1">
    <citation type="submission" date="2018-06" db="EMBL/GenBank/DDBJ databases">
        <title>Genomic Encyclopedia of Type Strains, Phase I: the one thousand microbial genomes (KMG-I) project.</title>
        <authorList>
            <person name="Kyrpides N."/>
        </authorList>
    </citation>
    <scope>NUCLEOTIDE SEQUENCE [LARGE SCALE GENOMIC DNA]</scope>
    <source>
        <strain evidence="8 9">DSM 19573</strain>
    </source>
</reference>
<dbReference type="GO" id="GO:0003824">
    <property type="term" value="F:catalytic activity"/>
    <property type="evidence" value="ECO:0007669"/>
    <property type="project" value="InterPro"/>
</dbReference>
<feature type="domain" description="Elp3/MiaA/NifB-like radical SAM core" evidence="7">
    <location>
        <begin position="1"/>
        <end position="131"/>
    </location>
</feature>
<evidence type="ECO:0000313" key="9">
    <source>
        <dbReference type="Proteomes" id="UP000248132"/>
    </source>
</evidence>
<name>A0A318XM97_9FIRM</name>
<sequence>MRLSTRPDYISEEILDLLLRYDVRTIELGAQSLDDKVLLCSHRGHTIEDVAQAAKMIKDRGISLGIQTMIGLPEDTKEKDIMTARKVVALSPDIVRIYPALVIKDTYLQKMYSEGRYRPVTVDEAVDICAELLEIYEASNINVIRIGLQPTESISENGDVVAGPFHPAFRQLVQSRLILNKMIEYIKDNSLDNASSIEIECNEREMSNVIGQKKTNIILLKNKFDYKNISIKINNDTKYFKILKQKSI</sequence>
<evidence type="ECO:0000256" key="4">
    <source>
        <dbReference type="ARBA" id="ARBA00022723"/>
    </source>
</evidence>
<dbReference type="InterPro" id="IPR023404">
    <property type="entry name" value="rSAM_horseshoe"/>
</dbReference>
<proteinExistence type="predicted"/>
<dbReference type="Pfam" id="PF16199">
    <property type="entry name" value="Radical_SAM_C"/>
    <property type="match status" value="1"/>
</dbReference>
<evidence type="ECO:0000259" key="7">
    <source>
        <dbReference type="SMART" id="SM00729"/>
    </source>
</evidence>
<dbReference type="InterPro" id="IPR007197">
    <property type="entry name" value="rSAM"/>
</dbReference>
<evidence type="ECO:0000256" key="1">
    <source>
        <dbReference type="ARBA" id="ARBA00001966"/>
    </source>
</evidence>
<dbReference type="GO" id="GO:0051539">
    <property type="term" value="F:4 iron, 4 sulfur cluster binding"/>
    <property type="evidence" value="ECO:0007669"/>
    <property type="project" value="UniProtKB-KW"/>
</dbReference>
<keyword evidence="2" id="KW-0004">4Fe-4S</keyword>
<keyword evidence="4" id="KW-0479">Metal-binding</keyword>
<dbReference type="Proteomes" id="UP000248132">
    <property type="component" value="Unassembled WGS sequence"/>
</dbReference>
<dbReference type="PANTHER" id="PTHR11135">
    <property type="entry name" value="HISTONE ACETYLTRANSFERASE-RELATED"/>
    <property type="match status" value="1"/>
</dbReference>
<dbReference type="Gene3D" id="3.80.30.20">
    <property type="entry name" value="tm_1862 like domain"/>
    <property type="match status" value="1"/>
</dbReference>
<dbReference type="InterPro" id="IPR058240">
    <property type="entry name" value="rSAM_sf"/>
</dbReference>
<evidence type="ECO:0000256" key="6">
    <source>
        <dbReference type="ARBA" id="ARBA00023014"/>
    </source>
</evidence>
<evidence type="ECO:0000256" key="5">
    <source>
        <dbReference type="ARBA" id="ARBA00023004"/>
    </source>
</evidence>
<keyword evidence="5" id="KW-0408">Iron</keyword>
<evidence type="ECO:0000256" key="2">
    <source>
        <dbReference type="ARBA" id="ARBA00022485"/>
    </source>
</evidence>
<organism evidence="8 9">
    <name type="scientific">Ruminiclostridium sufflavum DSM 19573</name>
    <dbReference type="NCBI Taxonomy" id="1121337"/>
    <lineage>
        <taxon>Bacteria</taxon>
        <taxon>Bacillati</taxon>
        <taxon>Bacillota</taxon>
        <taxon>Clostridia</taxon>
        <taxon>Eubacteriales</taxon>
        <taxon>Oscillospiraceae</taxon>
        <taxon>Ruminiclostridium</taxon>
    </lineage>
</organism>
<accession>A0A318XM97</accession>
<dbReference type="InterPro" id="IPR006638">
    <property type="entry name" value="Elp3/MiaA/NifB-like_rSAM"/>
</dbReference>
<dbReference type="InterPro" id="IPR039661">
    <property type="entry name" value="ELP3"/>
</dbReference>
<evidence type="ECO:0000256" key="3">
    <source>
        <dbReference type="ARBA" id="ARBA00022691"/>
    </source>
</evidence>
<keyword evidence="9" id="KW-1185">Reference proteome</keyword>
<comment type="caution">
    <text evidence="8">The sequence shown here is derived from an EMBL/GenBank/DDBJ whole genome shotgun (WGS) entry which is preliminary data.</text>
</comment>
<dbReference type="PANTHER" id="PTHR11135:SF0">
    <property type="entry name" value="ELONGATOR COMPLEX PROTEIN 3"/>
    <property type="match status" value="1"/>
</dbReference>
<dbReference type="SUPFAM" id="SSF102114">
    <property type="entry name" value="Radical SAM enzymes"/>
    <property type="match status" value="1"/>
</dbReference>
<dbReference type="InterPro" id="IPR032432">
    <property type="entry name" value="Radical_SAM_C"/>
</dbReference>
<protein>
    <submittedName>
        <fullName evidence="8">Radical SAM family protein</fullName>
    </submittedName>
</protein>
<dbReference type="SMART" id="SM00729">
    <property type="entry name" value="Elp3"/>
    <property type="match status" value="1"/>
</dbReference>
<gene>
    <name evidence="8" type="ORF">LY28_02445</name>
</gene>
<dbReference type="AlphaFoldDB" id="A0A318XM97"/>